<organism evidence="1 2">
    <name type="scientific">Tilletiopsis washingtonensis</name>
    <dbReference type="NCBI Taxonomy" id="58919"/>
    <lineage>
        <taxon>Eukaryota</taxon>
        <taxon>Fungi</taxon>
        <taxon>Dikarya</taxon>
        <taxon>Basidiomycota</taxon>
        <taxon>Ustilaginomycotina</taxon>
        <taxon>Exobasidiomycetes</taxon>
        <taxon>Entylomatales</taxon>
        <taxon>Entylomatales incertae sedis</taxon>
        <taxon>Tilletiopsis</taxon>
    </lineage>
</organism>
<accession>A0A316YZ78</accession>
<dbReference type="AlphaFoldDB" id="A0A316YZ78"/>
<sequence>MVATRVRMQPSSLHLPPPTRETLPQVYSGDTTTLLPLNETLGFEAIFAVNMPTRPDKRDELYLLAHTAGLKIDVRDGVDGKTIKHQQAPDMIGHLGALRGHANVLREIVDRKLTSALVIEDDADWDVDLRVALQRLMGPLATLRQSLHPDARITRPSAWAPWGENDFDVLWFGHTHEASWNEAGGPRPYVTYEDDTMADFEKTEPQNRWVYNDYRIALPKQEHSEELAPPRRIIQKGRHPMGSQAYVLTLRGAMKMLYHINHVPFRPFDEQLKYMLETDVLDSYCVVPALFSMYLAPWESTDSDVSVAQGVDKPRILTGSDGFAWDIRKSSRASLEDRLGATVPKRP</sequence>
<keyword evidence="2" id="KW-1185">Reference proteome</keyword>
<dbReference type="Proteomes" id="UP000245946">
    <property type="component" value="Unassembled WGS sequence"/>
</dbReference>
<dbReference type="EMBL" id="KZ819312">
    <property type="protein sequence ID" value="PWN94511.1"/>
    <property type="molecule type" value="Genomic_DNA"/>
</dbReference>
<reference evidence="1 2" key="1">
    <citation type="journal article" date="2018" name="Mol. Biol. Evol.">
        <title>Broad Genomic Sampling Reveals a Smut Pathogenic Ancestry of the Fungal Clade Ustilaginomycotina.</title>
        <authorList>
            <person name="Kijpornyongpan T."/>
            <person name="Mondo S.J."/>
            <person name="Barry K."/>
            <person name="Sandor L."/>
            <person name="Lee J."/>
            <person name="Lipzen A."/>
            <person name="Pangilinan J."/>
            <person name="LaButti K."/>
            <person name="Hainaut M."/>
            <person name="Henrissat B."/>
            <person name="Grigoriev I.V."/>
            <person name="Spatafora J.W."/>
            <person name="Aime M.C."/>
        </authorList>
    </citation>
    <scope>NUCLEOTIDE SEQUENCE [LARGE SCALE GENOMIC DNA]</scope>
    <source>
        <strain evidence="1 2">MCA 4186</strain>
    </source>
</reference>
<proteinExistence type="predicted"/>
<dbReference type="GeneID" id="37273157"/>
<evidence type="ECO:0008006" key="3">
    <source>
        <dbReference type="Google" id="ProtNLM"/>
    </source>
</evidence>
<gene>
    <name evidence="1" type="ORF">FA09DRAFT_363661</name>
</gene>
<evidence type="ECO:0000313" key="1">
    <source>
        <dbReference type="EMBL" id="PWN94511.1"/>
    </source>
</evidence>
<protein>
    <recommendedName>
        <fullName evidence="3">Glycosyltransferase family 25 protein</fullName>
    </recommendedName>
</protein>
<evidence type="ECO:0000313" key="2">
    <source>
        <dbReference type="Proteomes" id="UP000245946"/>
    </source>
</evidence>
<dbReference type="STRING" id="58919.A0A316YZ78"/>
<dbReference type="OrthoDB" id="47375at2759"/>
<dbReference type="RefSeq" id="XP_025594790.1">
    <property type="nucleotide sequence ID" value="XM_025745613.1"/>
</dbReference>
<name>A0A316YZ78_9BASI</name>